<feature type="domain" description="FP protein N-terminal" evidence="1">
    <location>
        <begin position="46"/>
        <end position="132"/>
    </location>
</feature>
<evidence type="ECO:0000259" key="1">
    <source>
        <dbReference type="Pfam" id="PF03258"/>
    </source>
</evidence>
<evidence type="ECO:0000313" key="3">
    <source>
        <dbReference type="EMBL" id="AUA60285.1"/>
    </source>
</evidence>
<dbReference type="InterPro" id="IPR057251">
    <property type="entry name" value="FP_C"/>
</dbReference>
<evidence type="ECO:0000313" key="4">
    <source>
        <dbReference type="Proteomes" id="UP000290445"/>
    </source>
</evidence>
<reference evidence="3 4" key="1">
    <citation type="journal article" date="2017" name="Viruses">
        <title>The Operophtera brumata Nucleopolyhedrovirus (OpbuNPV) Represents an Early, Divergent Lineage within Genus Alphabaculovirus.</title>
        <authorList>
            <person name="Harrison R.L."/>
            <person name="Rowley D.L."/>
            <person name="Mowery J.D."/>
            <person name="Bauchan G.R."/>
            <person name="Burand J.P."/>
        </authorList>
    </citation>
    <scope>NUCLEOTIDE SEQUENCE [LARGE SCALE GENOMIC DNA]</scope>
    <source>
        <strain evidence="3">OpbuNPV-MA</strain>
    </source>
</reference>
<evidence type="ECO:0000259" key="2">
    <source>
        <dbReference type="Pfam" id="PF25298"/>
    </source>
</evidence>
<dbReference type="InterPro" id="IPR004941">
    <property type="entry name" value="FP_N"/>
</dbReference>
<dbReference type="GeneID" id="41699948"/>
<dbReference type="KEGG" id="vg:41699948"/>
<dbReference type="EMBL" id="MF614691">
    <property type="protein sequence ID" value="AUA60285.1"/>
    <property type="molecule type" value="Genomic_DNA"/>
</dbReference>
<dbReference type="OrthoDB" id="15947at10239"/>
<name>A0A2H4UZU7_9ABAC</name>
<dbReference type="RefSeq" id="YP_009552614.1">
    <property type="nucleotide sequence ID" value="NC_040621.1"/>
</dbReference>
<proteinExistence type="predicted"/>
<accession>A0A2H4UZU7</accession>
<dbReference type="Pfam" id="PF03258">
    <property type="entry name" value="Baculo_FP"/>
    <property type="match status" value="1"/>
</dbReference>
<feature type="domain" description="FP protein C-terminal" evidence="2">
    <location>
        <begin position="135"/>
        <end position="185"/>
    </location>
</feature>
<dbReference type="Proteomes" id="UP000290445">
    <property type="component" value="Segment"/>
</dbReference>
<sequence>METETSSLINFPYLKNIIKNEINRNDVTDISDIKTKLKKLENDQLNDCAEVYGIYDNRLHNKKIRQNYIKKICTKLDLDYKHVVDTEYENNHILVKLANGATAKEWQSKSRERRIKNLDIGLDYDGPIKIFVAATAEQKLLLKKSRDALLPYFKFVSMCKKGVMARKEAKSKIHIIKNEIDIAELLHREQDDIIKTNHCIREKCDIL</sequence>
<protein>
    <submittedName>
        <fullName evidence="3">FP25K</fullName>
    </submittedName>
</protein>
<organism evidence="3 4">
    <name type="scientific">Operophtera brumata nucleopolyhedrovirus</name>
    <dbReference type="NCBI Taxonomy" id="1046267"/>
    <lineage>
        <taxon>Viruses</taxon>
        <taxon>Viruses incertae sedis</taxon>
        <taxon>Naldaviricetes</taxon>
        <taxon>Lefavirales</taxon>
        <taxon>Baculoviridae</taxon>
        <taxon>Alphabaculovirus</taxon>
        <taxon>Alphabaculovirus opbrumatae</taxon>
    </lineage>
</organism>
<dbReference type="Pfam" id="PF25298">
    <property type="entry name" value="Baculo_FP_2nd"/>
    <property type="match status" value="1"/>
</dbReference>
<keyword evidence="4" id="KW-1185">Reference proteome</keyword>